<reference evidence="5 6" key="1">
    <citation type="submission" date="2019-02" db="EMBL/GenBank/DDBJ databases">
        <title>Genome sequence of the sea-ice species Brumimicrobium glaciale.</title>
        <authorList>
            <person name="Bowman J.P."/>
        </authorList>
    </citation>
    <scope>NUCLEOTIDE SEQUENCE [LARGE SCALE GENOMIC DNA]</scope>
    <source>
        <strain evidence="5 6">IC156</strain>
    </source>
</reference>
<comment type="similarity">
    <text evidence="1">Belongs to the metallo-dependent hydrolases superfamily. TatD-type hydrolase family.</text>
</comment>
<dbReference type="InterPro" id="IPR032466">
    <property type="entry name" value="Metal_Hydrolase"/>
</dbReference>
<comment type="caution">
    <text evidence="5">The sequence shown here is derived from an EMBL/GenBank/DDBJ whole genome shotgun (WGS) entry which is preliminary data.</text>
</comment>
<dbReference type="CDD" id="cd01310">
    <property type="entry name" value="TatD_DNAse"/>
    <property type="match status" value="1"/>
</dbReference>
<evidence type="ECO:0000256" key="2">
    <source>
        <dbReference type="ARBA" id="ARBA00022723"/>
    </source>
</evidence>
<keyword evidence="2 4" id="KW-0479">Metal-binding</keyword>
<sequence>MTYIDTHAHLYVDQFDEDRDDMIKRAIDSGVTKFFLPNIDMDSIPKMEQLVKDYPGTCYSMMGIHPCDVAKEWEKQLEEVKTHYKKGQHIAIGEIGIDLYWDKTLQKEQTESFRAQINWAKDEELPIVIHCRDAFDEIFEVLDQENDERLFGVFHCFTGTEEQANRILNYGGFKLGIGGVVTFKNSGVDKAIQNIDLEHIVLETDAPYLAPMPFRGKRNESSYIPYIAKKLSDIHGISEEEVGRITTKNALEVFKIKS</sequence>
<dbReference type="FunFam" id="3.20.20.140:FF:000005">
    <property type="entry name" value="TatD family hydrolase"/>
    <property type="match status" value="1"/>
</dbReference>
<dbReference type="Gene3D" id="3.20.20.140">
    <property type="entry name" value="Metal-dependent hydrolases"/>
    <property type="match status" value="1"/>
</dbReference>
<keyword evidence="3" id="KW-0378">Hydrolase</keyword>
<dbReference type="PIRSF" id="PIRSF005902">
    <property type="entry name" value="DNase_TatD"/>
    <property type="match status" value="1"/>
</dbReference>
<dbReference type="PROSITE" id="PS01091">
    <property type="entry name" value="TATD_3"/>
    <property type="match status" value="1"/>
</dbReference>
<dbReference type="Pfam" id="PF01026">
    <property type="entry name" value="TatD_DNase"/>
    <property type="match status" value="1"/>
</dbReference>
<gene>
    <name evidence="5" type="ORF">ERX46_01140</name>
</gene>
<feature type="binding site" evidence="4">
    <location>
        <position position="205"/>
    </location>
    <ligand>
        <name>a divalent metal cation</name>
        <dbReference type="ChEBI" id="CHEBI:60240"/>
        <label>1</label>
    </ligand>
</feature>
<name>A0A4Q4KU32_9FLAO</name>
<dbReference type="InterPro" id="IPR001130">
    <property type="entry name" value="TatD-like"/>
</dbReference>
<dbReference type="GO" id="GO:0046872">
    <property type="term" value="F:metal ion binding"/>
    <property type="evidence" value="ECO:0007669"/>
    <property type="project" value="UniProtKB-KW"/>
</dbReference>
<dbReference type="GO" id="GO:0004536">
    <property type="term" value="F:DNA nuclease activity"/>
    <property type="evidence" value="ECO:0007669"/>
    <property type="project" value="InterPro"/>
</dbReference>
<dbReference type="AlphaFoldDB" id="A0A4Q4KU32"/>
<dbReference type="OrthoDB" id="9810005at2"/>
<dbReference type="InterPro" id="IPR015991">
    <property type="entry name" value="TatD/YcfH-like"/>
</dbReference>
<keyword evidence="6" id="KW-1185">Reference proteome</keyword>
<evidence type="ECO:0000256" key="3">
    <source>
        <dbReference type="ARBA" id="ARBA00022801"/>
    </source>
</evidence>
<dbReference type="GO" id="GO:0005829">
    <property type="term" value="C:cytosol"/>
    <property type="evidence" value="ECO:0007669"/>
    <property type="project" value="TreeGrafter"/>
</dbReference>
<dbReference type="SUPFAM" id="SSF51556">
    <property type="entry name" value="Metallo-dependent hydrolases"/>
    <property type="match status" value="1"/>
</dbReference>
<dbReference type="GO" id="GO:0016788">
    <property type="term" value="F:hydrolase activity, acting on ester bonds"/>
    <property type="evidence" value="ECO:0007669"/>
    <property type="project" value="InterPro"/>
</dbReference>
<dbReference type="Proteomes" id="UP000293952">
    <property type="component" value="Unassembled WGS sequence"/>
</dbReference>
<dbReference type="NCBIfam" id="TIGR00010">
    <property type="entry name" value="YchF/TatD family DNA exonuclease"/>
    <property type="match status" value="1"/>
</dbReference>
<evidence type="ECO:0000256" key="1">
    <source>
        <dbReference type="ARBA" id="ARBA00009275"/>
    </source>
</evidence>
<organism evidence="5 6">
    <name type="scientific">Brumimicrobium glaciale</name>
    <dbReference type="NCBI Taxonomy" id="200475"/>
    <lineage>
        <taxon>Bacteria</taxon>
        <taxon>Pseudomonadati</taxon>
        <taxon>Bacteroidota</taxon>
        <taxon>Flavobacteriia</taxon>
        <taxon>Flavobacteriales</taxon>
        <taxon>Crocinitomicaceae</taxon>
        <taxon>Brumimicrobium</taxon>
    </lineage>
</organism>
<feature type="binding site" evidence="4">
    <location>
        <position position="155"/>
    </location>
    <ligand>
        <name>a divalent metal cation</name>
        <dbReference type="ChEBI" id="CHEBI:60240"/>
        <label>2</label>
    </ligand>
</feature>
<protein>
    <submittedName>
        <fullName evidence="5">TatD family deoxyribonuclease</fullName>
    </submittedName>
</protein>
<feature type="binding site" evidence="4">
    <location>
        <position position="130"/>
    </location>
    <ligand>
        <name>a divalent metal cation</name>
        <dbReference type="ChEBI" id="CHEBI:60240"/>
        <label>2</label>
    </ligand>
</feature>
<feature type="binding site" evidence="4">
    <location>
        <position position="9"/>
    </location>
    <ligand>
        <name>a divalent metal cation</name>
        <dbReference type="ChEBI" id="CHEBI:60240"/>
        <label>1</label>
    </ligand>
</feature>
<dbReference type="PANTHER" id="PTHR46124">
    <property type="entry name" value="D-AMINOACYL-TRNA DEACYLASE"/>
    <property type="match status" value="1"/>
</dbReference>
<dbReference type="EMBL" id="SETE01000001">
    <property type="protein sequence ID" value="RYM35624.1"/>
    <property type="molecule type" value="Genomic_DNA"/>
</dbReference>
<dbReference type="RefSeq" id="WP_130091991.1">
    <property type="nucleotide sequence ID" value="NZ_SETE01000001.1"/>
</dbReference>
<feature type="binding site" evidence="4">
    <location>
        <position position="94"/>
    </location>
    <ligand>
        <name>a divalent metal cation</name>
        <dbReference type="ChEBI" id="CHEBI:60240"/>
        <label>1</label>
    </ligand>
</feature>
<evidence type="ECO:0000256" key="4">
    <source>
        <dbReference type="PIRSR" id="PIRSR005902-1"/>
    </source>
</evidence>
<evidence type="ECO:0000313" key="5">
    <source>
        <dbReference type="EMBL" id="RYM35624.1"/>
    </source>
</evidence>
<proteinExistence type="inferred from homology"/>
<accession>A0A4Q4KU32</accession>
<evidence type="ECO:0000313" key="6">
    <source>
        <dbReference type="Proteomes" id="UP000293952"/>
    </source>
</evidence>
<dbReference type="PROSITE" id="PS01090">
    <property type="entry name" value="TATD_2"/>
    <property type="match status" value="1"/>
</dbReference>
<dbReference type="PANTHER" id="PTHR46124:SF4">
    <property type="entry name" value="HYDROLASE TATD"/>
    <property type="match status" value="1"/>
</dbReference>
<dbReference type="InterPro" id="IPR018228">
    <property type="entry name" value="DNase_TatD-rel_CS"/>
</dbReference>
<feature type="binding site" evidence="4">
    <location>
        <position position="7"/>
    </location>
    <ligand>
        <name>a divalent metal cation</name>
        <dbReference type="ChEBI" id="CHEBI:60240"/>
        <label>1</label>
    </ligand>
</feature>